<evidence type="ECO:0000256" key="21">
    <source>
        <dbReference type="ARBA" id="ARBA00049499"/>
    </source>
</evidence>
<feature type="transmembrane region" description="Helical" evidence="23">
    <location>
        <begin position="967"/>
        <end position="988"/>
    </location>
</feature>
<evidence type="ECO:0000256" key="16">
    <source>
        <dbReference type="ARBA" id="ARBA00023136"/>
    </source>
</evidence>
<evidence type="ECO:0000256" key="8">
    <source>
        <dbReference type="ARBA" id="ARBA00022741"/>
    </source>
</evidence>
<dbReference type="PANTHER" id="PTHR42861">
    <property type="entry name" value="CALCIUM-TRANSPORTING ATPASE"/>
    <property type="match status" value="1"/>
</dbReference>
<dbReference type="InterPro" id="IPR023214">
    <property type="entry name" value="HAD_sf"/>
</dbReference>
<dbReference type="EC" id="7.2.2.3" evidence="19"/>
<evidence type="ECO:0000256" key="22">
    <source>
        <dbReference type="SAM" id="MobiDB-lite"/>
    </source>
</evidence>
<keyword evidence="17" id="KW-0739">Sodium transport</keyword>
<dbReference type="Gene3D" id="3.40.50.1000">
    <property type="entry name" value="HAD superfamily/HAD-like"/>
    <property type="match status" value="1"/>
</dbReference>
<dbReference type="InterPro" id="IPR044492">
    <property type="entry name" value="P_typ_ATPase_HD_dom"/>
</dbReference>
<dbReference type="InterPro" id="IPR006414">
    <property type="entry name" value="P-type_ATPase_IID"/>
</dbReference>
<dbReference type="Gene3D" id="1.20.1110.10">
    <property type="entry name" value="Calcium-transporting ATPase, transmembrane domain"/>
    <property type="match status" value="2"/>
</dbReference>
<protein>
    <recommendedName>
        <fullName evidence="19">P-type Na(+) transporter</fullName>
        <ecNumber evidence="19">7.2.2.3</ecNumber>
    </recommendedName>
</protein>
<dbReference type="InterPro" id="IPR004014">
    <property type="entry name" value="ATPase_P-typ_cation-transptr_N"/>
</dbReference>
<evidence type="ECO:0000256" key="20">
    <source>
        <dbReference type="ARBA" id="ARBA00048599"/>
    </source>
</evidence>
<keyword evidence="12" id="KW-1278">Translocase</keyword>
<evidence type="ECO:0000256" key="19">
    <source>
        <dbReference type="ARBA" id="ARBA00035029"/>
    </source>
</evidence>
<feature type="region of interest" description="Disordered" evidence="22">
    <location>
        <begin position="1"/>
        <end position="25"/>
    </location>
</feature>
<dbReference type="SMART" id="SM00831">
    <property type="entry name" value="Cation_ATPase_N"/>
    <property type="match status" value="1"/>
</dbReference>
<feature type="transmembrane region" description="Helical" evidence="23">
    <location>
        <begin position="872"/>
        <end position="894"/>
    </location>
</feature>
<dbReference type="InterPro" id="IPR008250">
    <property type="entry name" value="ATPase_P-typ_transduc_dom_A_sf"/>
</dbReference>
<keyword evidence="9" id="KW-0067">ATP-binding</keyword>
<evidence type="ECO:0000256" key="12">
    <source>
        <dbReference type="ARBA" id="ARBA00022967"/>
    </source>
</evidence>
<dbReference type="InterPro" id="IPR059000">
    <property type="entry name" value="ATPase_P-type_domA"/>
</dbReference>
<keyword evidence="10" id="KW-0460">Magnesium</keyword>
<dbReference type="EMBL" id="JAVRRG010000001">
    <property type="protein sequence ID" value="KAK5102444.1"/>
    <property type="molecule type" value="Genomic_DNA"/>
</dbReference>
<dbReference type="Gene3D" id="2.70.150.10">
    <property type="entry name" value="Calcium-transporting ATPase, cytoplasmic transduction domain A"/>
    <property type="match status" value="1"/>
</dbReference>
<comment type="cofactor">
    <cofactor evidence="1">
        <name>Mg(2+)</name>
        <dbReference type="ChEBI" id="CHEBI:18420"/>
    </cofactor>
</comment>
<feature type="region of interest" description="Disordered" evidence="22">
    <location>
        <begin position="418"/>
        <end position="438"/>
    </location>
</feature>
<dbReference type="CDD" id="cd02086">
    <property type="entry name" value="P-type_ATPase_Na_ENA"/>
    <property type="match status" value="1"/>
</dbReference>
<evidence type="ECO:0000256" key="15">
    <source>
        <dbReference type="ARBA" id="ARBA00023065"/>
    </source>
</evidence>
<keyword evidence="14" id="KW-0915">Sodium</keyword>
<dbReference type="Proteomes" id="UP001345013">
    <property type="component" value="Unassembled WGS sequence"/>
</dbReference>
<feature type="domain" description="Cation-transporting P-type ATPase N-terminal" evidence="24">
    <location>
        <begin position="16"/>
        <end position="90"/>
    </location>
</feature>
<evidence type="ECO:0000256" key="1">
    <source>
        <dbReference type="ARBA" id="ARBA00001946"/>
    </source>
</evidence>
<dbReference type="SUPFAM" id="SSF81665">
    <property type="entry name" value="Calcium ATPase, transmembrane domain M"/>
    <property type="match status" value="1"/>
</dbReference>
<evidence type="ECO:0000313" key="26">
    <source>
        <dbReference type="Proteomes" id="UP001345013"/>
    </source>
</evidence>
<keyword evidence="6 23" id="KW-0812">Transmembrane</keyword>
<keyword evidence="16 23" id="KW-0472">Membrane</keyword>
<organism evidence="25 26">
    <name type="scientific">Lithohypha guttulata</name>
    <dbReference type="NCBI Taxonomy" id="1690604"/>
    <lineage>
        <taxon>Eukaryota</taxon>
        <taxon>Fungi</taxon>
        <taxon>Dikarya</taxon>
        <taxon>Ascomycota</taxon>
        <taxon>Pezizomycotina</taxon>
        <taxon>Eurotiomycetes</taxon>
        <taxon>Chaetothyriomycetidae</taxon>
        <taxon>Chaetothyriales</taxon>
        <taxon>Trichomeriaceae</taxon>
        <taxon>Lithohypha</taxon>
    </lineage>
</organism>
<name>A0ABR0KPS1_9EURO</name>
<accession>A0ABR0KPS1</accession>
<reference evidence="25 26" key="1">
    <citation type="submission" date="2023-08" db="EMBL/GenBank/DDBJ databases">
        <title>Black Yeasts Isolated from many extreme environments.</title>
        <authorList>
            <person name="Coleine C."/>
            <person name="Stajich J.E."/>
            <person name="Selbmann L."/>
        </authorList>
    </citation>
    <scope>NUCLEOTIDE SEQUENCE [LARGE SCALE GENOMIC DNA]</scope>
    <source>
        <strain evidence="25 26">CCFEE 5885</strain>
    </source>
</reference>
<evidence type="ECO:0000256" key="4">
    <source>
        <dbReference type="ARBA" id="ARBA00022475"/>
    </source>
</evidence>
<dbReference type="SFLD" id="SFLDS00003">
    <property type="entry name" value="Haloacid_Dehalogenase"/>
    <property type="match status" value="1"/>
</dbReference>
<keyword evidence="7" id="KW-0479">Metal-binding</keyword>
<gene>
    <name evidence="25" type="primary">ENA2_1</name>
    <name evidence="25" type="ORF">LTR24_000003</name>
</gene>
<feature type="transmembrane region" description="Helical" evidence="23">
    <location>
        <begin position="319"/>
        <end position="345"/>
    </location>
</feature>
<dbReference type="InterPro" id="IPR023299">
    <property type="entry name" value="ATPase_P-typ_cyto_dom_N"/>
</dbReference>
<keyword evidence="4" id="KW-1003">Cell membrane</keyword>
<keyword evidence="11" id="KW-0630">Potassium</keyword>
<evidence type="ECO:0000256" key="7">
    <source>
        <dbReference type="ARBA" id="ARBA00022723"/>
    </source>
</evidence>
<evidence type="ECO:0000256" key="5">
    <source>
        <dbReference type="ARBA" id="ARBA00022538"/>
    </source>
</evidence>
<comment type="similarity">
    <text evidence="18">Belongs to the cation transport ATPase (P-type) (TC 3.A.3) family. Type IID subfamily.</text>
</comment>
<keyword evidence="13 23" id="KW-1133">Transmembrane helix</keyword>
<feature type="transmembrane region" description="Helical" evidence="23">
    <location>
        <begin position="1000"/>
        <end position="1019"/>
    </location>
</feature>
<keyword evidence="5" id="KW-0633">Potassium transport</keyword>
<dbReference type="Pfam" id="PF00122">
    <property type="entry name" value="E1-E2_ATPase"/>
    <property type="match status" value="1"/>
</dbReference>
<evidence type="ECO:0000256" key="23">
    <source>
        <dbReference type="SAM" id="Phobius"/>
    </source>
</evidence>
<dbReference type="NCBIfam" id="TIGR01523">
    <property type="entry name" value="ATPase-IID_K-Na"/>
    <property type="match status" value="1"/>
</dbReference>
<dbReference type="InterPro" id="IPR001757">
    <property type="entry name" value="P_typ_ATPase"/>
</dbReference>
<dbReference type="InterPro" id="IPR023298">
    <property type="entry name" value="ATPase_P-typ_TM_dom_sf"/>
</dbReference>
<feature type="compositionally biased region" description="Basic and acidic residues" evidence="22">
    <location>
        <begin position="426"/>
        <end position="435"/>
    </location>
</feature>
<dbReference type="SUPFAM" id="SSF81653">
    <property type="entry name" value="Calcium ATPase, transduction domain A"/>
    <property type="match status" value="1"/>
</dbReference>
<dbReference type="InterPro" id="IPR006068">
    <property type="entry name" value="ATPase_P-typ_cation-transptr_C"/>
</dbReference>
<evidence type="ECO:0000256" key="9">
    <source>
        <dbReference type="ARBA" id="ARBA00022840"/>
    </source>
</evidence>
<keyword evidence="3" id="KW-0813">Transport</keyword>
<evidence type="ECO:0000256" key="3">
    <source>
        <dbReference type="ARBA" id="ARBA00022448"/>
    </source>
</evidence>
<dbReference type="PRINTS" id="PR00119">
    <property type="entry name" value="CATATPASE"/>
</dbReference>
<keyword evidence="26" id="KW-1185">Reference proteome</keyword>
<evidence type="ECO:0000259" key="24">
    <source>
        <dbReference type="SMART" id="SM00831"/>
    </source>
</evidence>
<evidence type="ECO:0000256" key="18">
    <source>
        <dbReference type="ARBA" id="ARBA00035017"/>
    </source>
</evidence>
<dbReference type="NCBIfam" id="TIGR01494">
    <property type="entry name" value="ATPase_P-type"/>
    <property type="match status" value="3"/>
</dbReference>
<dbReference type="Pfam" id="PF13246">
    <property type="entry name" value="Cation_ATPase"/>
    <property type="match status" value="1"/>
</dbReference>
<evidence type="ECO:0000256" key="6">
    <source>
        <dbReference type="ARBA" id="ARBA00022692"/>
    </source>
</evidence>
<evidence type="ECO:0000313" key="25">
    <source>
        <dbReference type="EMBL" id="KAK5102444.1"/>
    </source>
</evidence>
<comment type="subcellular location">
    <subcellularLocation>
        <location evidence="2">Cell membrane</location>
        <topology evidence="2">Multi-pass membrane protein</topology>
    </subcellularLocation>
</comment>
<feature type="transmembrane region" description="Helical" evidence="23">
    <location>
        <begin position="70"/>
        <end position="89"/>
    </location>
</feature>
<evidence type="ECO:0000256" key="10">
    <source>
        <dbReference type="ARBA" id="ARBA00022842"/>
    </source>
</evidence>
<feature type="transmembrane region" description="Helical" evidence="23">
    <location>
        <begin position="914"/>
        <end position="933"/>
    </location>
</feature>
<dbReference type="InterPro" id="IPR036412">
    <property type="entry name" value="HAD-like_sf"/>
</dbReference>
<dbReference type="Gene3D" id="3.40.1110.10">
    <property type="entry name" value="Calcium-transporting ATPase, cytoplasmic domain N"/>
    <property type="match status" value="1"/>
</dbReference>
<dbReference type="SFLD" id="SFLDG00002">
    <property type="entry name" value="C1.7:_P-type_atpase_like"/>
    <property type="match status" value="1"/>
</dbReference>
<evidence type="ECO:0000256" key="11">
    <source>
        <dbReference type="ARBA" id="ARBA00022958"/>
    </source>
</evidence>
<feature type="transmembrane region" description="Helical" evidence="23">
    <location>
        <begin position="292"/>
        <end position="313"/>
    </location>
</feature>
<dbReference type="SFLD" id="SFLDF00027">
    <property type="entry name" value="p-type_atpase"/>
    <property type="match status" value="1"/>
</dbReference>
<evidence type="ECO:0000256" key="17">
    <source>
        <dbReference type="ARBA" id="ARBA00023201"/>
    </source>
</evidence>
<keyword evidence="8" id="KW-0547">Nucleotide-binding</keyword>
<evidence type="ECO:0000256" key="2">
    <source>
        <dbReference type="ARBA" id="ARBA00004651"/>
    </source>
</evidence>
<dbReference type="Pfam" id="PF00690">
    <property type="entry name" value="Cation_ATPase_N"/>
    <property type="match status" value="1"/>
</dbReference>
<dbReference type="Pfam" id="PF00689">
    <property type="entry name" value="Cation_ATPase_C"/>
    <property type="match status" value="1"/>
</dbReference>
<comment type="caution">
    <text evidence="25">The sequence shown here is derived from an EMBL/GenBank/DDBJ whole genome shotgun (WGS) entry which is preliminary data.</text>
</comment>
<dbReference type="PROSITE" id="PS00154">
    <property type="entry name" value="ATPASE_E1_E2"/>
    <property type="match status" value="1"/>
</dbReference>
<keyword evidence="15" id="KW-0406">Ion transport</keyword>
<comment type="catalytic activity">
    <reaction evidence="20">
        <text>K(+)(in) + ATP + H2O = K(+)(out) + ADP + phosphate + H(+)</text>
        <dbReference type="Rhea" id="RHEA:75815"/>
        <dbReference type="ChEBI" id="CHEBI:15377"/>
        <dbReference type="ChEBI" id="CHEBI:15378"/>
        <dbReference type="ChEBI" id="CHEBI:29103"/>
        <dbReference type="ChEBI" id="CHEBI:30616"/>
        <dbReference type="ChEBI" id="CHEBI:43474"/>
        <dbReference type="ChEBI" id="CHEBI:456216"/>
    </reaction>
</comment>
<dbReference type="SUPFAM" id="SSF81660">
    <property type="entry name" value="Metal cation-transporting ATPase, ATP-binding domain N"/>
    <property type="match status" value="1"/>
</dbReference>
<evidence type="ECO:0000256" key="14">
    <source>
        <dbReference type="ARBA" id="ARBA00023053"/>
    </source>
</evidence>
<feature type="transmembrane region" description="Helical" evidence="23">
    <location>
        <begin position="95"/>
        <end position="113"/>
    </location>
</feature>
<sequence length="1063" mass="116948">MEGHVSGQANKPMSKPAHALDRDTVRNELNADVKQGLSESEAQSRLQEYGNNELDDGPGVQPLKILLRQVANAMMLVLIMAMVVSLAIMSWIEGGVIAGVIVLNIVVGFFQEFRAEKTMDSLRSLSSPTANVVRDGQTINVPTAELVPGDLVELKLGDTVPADLRLIESLNFETDEALLTGESLPVTKDEEAVFEEDTGPGDRLNVAYSSSTVNKGRARGVVFATGMHTEIGSIASALRKKDSRVRPVKRRPDGSTHPLRHVESWMLTFSDAVGRFLGVNIGTPLQKKLSRLAMLLFGIAVVCAIIVLAANGFSNNPEVIIYAVATGLSMIPASLIVVLTITMAVGTKRMVQRHVIVRKMDALEALGGVTDICSDKTGTLTQGKMVAKKCWIPSRGTYSVDVTNEPFNPEEGNLLFTERSAVDNSSDERDEKGGEGYDAETLLENNDQLRGFMLVASLANLAHVYKNKEDGTWQARGDPTEIALQVFASRFGYNRSKFLEGDTPKYKQVSEYPFDSDVKKMSVIFENVEDKSQMVYTKGAVERVIDTCDTAIWEGTEEVDLTDQMKSTILENMEALASLGLRVLALASRPYDAASGRRASRDGPPPREEIECNLVFRGLVGLYDPPRTESANAVKKCHRAGIKVHMLTGDHPGTARAIAAQVGILPDMSMISAKVADAMVMTAKQFDHYTDEQLDKLPVLPLVIARCAPATKVRMIEALRRRKAFMAMTGDGVNDSPSLKIADVGIAMGMAGSDVAKDASDIVLTDDNFASILNAIEEGRRMFDNIQKFILHLLAENIAQACTLLIGLAFKDSTGLSVFPLAPVEILWVIMITSGMPDMGLGMEIAAPDILERPPVSLRKGVFTFEVMLDMLAYGLWMSALCLSSFVLVVYGFGDGNLGSGCNDSYSEACDLVFRARATTFTCLTWFALFLAWQMVDMRRSFFAMTPGTTGARHLTQWFWDVWRNKFLFWAIFAGFITIFPVLYIPVINHDVFKHTGISWEWGIVFVEAFLFFLGAEAWKWGKRIYFRRRAAKDRITPEDLEARAFGEFHSDSEGELGVQSEK</sequence>
<dbReference type="InterPro" id="IPR018303">
    <property type="entry name" value="ATPase_P-typ_P_site"/>
</dbReference>
<dbReference type="SUPFAM" id="SSF56784">
    <property type="entry name" value="HAD-like"/>
    <property type="match status" value="1"/>
</dbReference>
<evidence type="ECO:0000256" key="13">
    <source>
        <dbReference type="ARBA" id="ARBA00022989"/>
    </source>
</evidence>
<comment type="catalytic activity">
    <reaction evidence="21">
        <text>Na(+)(in) + ATP + H2O = Na(+)(out) + ADP + phosphate + H(+)</text>
        <dbReference type="Rhea" id="RHEA:14633"/>
        <dbReference type="ChEBI" id="CHEBI:15377"/>
        <dbReference type="ChEBI" id="CHEBI:15378"/>
        <dbReference type="ChEBI" id="CHEBI:29101"/>
        <dbReference type="ChEBI" id="CHEBI:30616"/>
        <dbReference type="ChEBI" id="CHEBI:43474"/>
        <dbReference type="ChEBI" id="CHEBI:456216"/>
        <dbReference type="EC" id="7.2.2.3"/>
    </reaction>
    <physiologicalReaction direction="left-to-right" evidence="21">
        <dbReference type="Rhea" id="RHEA:14634"/>
    </physiologicalReaction>
</comment>
<proteinExistence type="inferred from homology"/>